<dbReference type="EMBL" id="VOHL01000003">
    <property type="protein sequence ID" value="TWS97716.1"/>
    <property type="molecule type" value="Genomic_DNA"/>
</dbReference>
<keyword evidence="2" id="KW-1185">Reference proteome</keyword>
<evidence type="ECO:0000313" key="2">
    <source>
        <dbReference type="Proteomes" id="UP000317430"/>
    </source>
</evidence>
<dbReference type="NCBIfam" id="NF040896">
    <property type="entry name" value="SP_0009_fam"/>
    <property type="match status" value="1"/>
</dbReference>
<sequence>MDHLIETIEKFLSYSEEKLEELAQKNQDLREEKTN</sequence>
<dbReference type="InterPro" id="IPR049819">
    <property type="entry name" value="SP_0009-like"/>
</dbReference>
<evidence type="ECO:0000313" key="1">
    <source>
        <dbReference type="EMBL" id="TWS97716.1"/>
    </source>
</evidence>
<organism evidence="1 2">
    <name type="scientific">Streptococcus cuniculipharyngis</name>
    <dbReference type="NCBI Taxonomy" id="1562651"/>
    <lineage>
        <taxon>Bacteria</taxon>
        <taxon>Bacillati</taxon>
        <taxon>Bacillota</taxon>
        <taxon>Bacilli</taxon>
        <taxon>Lactobacillales</taxon>
        <taxon>Streptococcaceae</taxon>
        <taxon>Streptococcus</taxon>
    </lineage>
</organism>
<dbReference type="OrthoDB" id="2234832at2"/>
<accession>A0A5C5SDF5</accession>
<reference evidence="1 2" key="1">
    <citation type="submission" date="2019-08" db="EMBL/GenBank/DDBJ databases">
        <authorList>
            <person name="Lei W."/>
        </authorList>
    </citation>
    <scope>NUCLEOTIDE SEQUENCE [LARGE SCALE GENOMIC DNA]</scope>
    <source>
        <strain evidence="1 2">CCUG 66496</strain>
    </source>
</reference>
<gene>
    <name evidence="1" type="ORF">FRX57_05380</name>
</gene>
<dbReference type="RefSeq" id="WP_146567445.1">
    <property type="nucleotide sequence ID" value="NZ_VOHL01000003.1"/>
</dbReference>
<proteinExistence type="predicted"/>
<dbReference type="Proteomes" id="UP000317430">
    <property type="component" value="Unassembled WGS sequence"/>
</dbReference>
<dbReference type="AlphaFoldDB" id="A0A5C5SDF5"/>
<name>A0A5C5SDF5_9STRE</name>
<comment type="caution">
    <text evidence="1">The sequence shown here is derived from an EMBL/GenBank/DDBJ whole genome shotgun (WGS) entry which is preliminary data.</text>
</comment>
<protein>
    <submittedName>
        <fullName evidence="1">Recombinase</fullName>
    </submittedName>
</protein>